<evidence type="ECO:0000313" key="20">
    <source>
        <dbReference type="EMBL" id="CAH2987503.1"/>
    </source>
</evidence>
<keyword evidence="6 16" id="KW-1133">Transmembrane helix</keyword>
<organism evidence="20 21">
    <name type="scientific">Chilo suppressalis</name>
    <name type="common">Asiatic rice borer moth</name>
    <dbReference type="NCBI Taxonomy" id="168631"/>
    <lineage>
        <taxon>Eukaryota</taxon>
        <taxon>Metazoa</taxon>
        <taxon>Ecdysozoa</taxon>
        <taxon>Arthropoda</taxon>
        <taxon>Hexapoda</taxon>
        <taxon>Insecta</taxon>
        <taxon>Pterygota</taxon>
        <taxon>Neoptera</taxon>
        <taxon>Endopterygota</taxon>
        <taxon>Lepidoptera</taxon>
        <taxon>Glossata</taxon>
        <taxon>Ditrysia</taxon>
        <taxon>Pyraloidea</taxon>
        <taxon>Crambidae</taxon>
        <taxon>Crambinae</taxon>
        <taxon>Chilo</taxon>
    </lineage>
</organism>
<evidence type="ECO:0000256" key="17">
    <source>
        <dbReference type="SAM" id="SignalP"/>
    </source>
</evidence>
<dbReference type="EMBL" id="OU963919">
    <property type="protein sequence ID" value="CAH2987503.1"/>
    <property type="molecule type" value="Genomic_DNA"/>
</dbReference>
<dbReference type="CDD" id="cd06382">
    <property type="entry name" value="PBP1_iGluR_Kainate"/>
    <property type="match status" value="1"/>
</dbReference>
<dbReference type="InterPro" id="IPR001508">
    <property type="entry name" value="Iono_Glu_rcpt_met"/>
</dbReference>
<dbReference type="SMART" id="SM00918">
    <property type="entry name" value="Lig_chan-Glu_bd"/>
    <property type="match status" value="1"/>
</dbReference>
<feature type="transmembrane region" description="Helical" evidence="16">
    <location>
        <begin position="613"/>
        <end position="635"/>
    </location>
</feature>
<evidence type="ECO:0000256" key="12">
    <source>
        <dbReference type="ARBA" id="ARBA00023257"/>
    </source>
</evidence>
<dbReference type="InterPro" id="IPR028082">
    <property type="entry name" value="Peripla_BP_I"/>
</dbReference>
<feature type="transmembrane region" description="Helical" evidence="16">
    <location>
        <begin position="536"/>
        <end position="555"/>
    </location>
</feature>
<name>A0ABN8L8S7_CHISP</name>
<dbReference type="Gene3D" id="1.10.287.70">
    <property type="match status" value="1"/>
</dbReference>
<evidence type="ECO:0000256" key="3">
    <source>
        <dbReference type="ARBA" id="ARBA00022448"/>
    </source>
</evidence>
<evidence type="ECO:0000256" key="4">
    <source>
        <dbReference type="ARBA" id="ARBA00022475"/>
    </source>
</evidence>
<feature type="signal peptide" evidence="17">
    <location>
        <begin position="1"/>
        <end position="17"/>
    </location>
</feature>
<evidence type="ECO:0000256" key="16">
    <source>
        <dbReference type="SAM" id="Phobius"/>
    </source>
</evidence>
<keyword evidence="9 16" id="KW-0472">Membrane</keyword>
<accession>A0ABN8L8S7</accession>
<comment type="similarity">
    <text evidence="2">Belongs to the glutamate-gated ion channel (TC 1.A.10.1) family.</text>
</comment>
<keyword evidence="12" id="KW-0628">Postsynaptic cell membrane</keyword>
<gene>
    <name evidence="20" type="ORF">CHILSU_LOCUS7095</name>
</gene>
<evidence type="ECO:0000259" key="19">
    <source>
        <dbReference type="SMART" id="SM00918"/>
    </source>
</evidence>
<keyword evidence="7" id="KW-0770">Synapse</keyword>
<dbReference type="InterPro" id="IPR015683">
    <property type="entry name" value="Ionotropic_Glu_rcpt"/>
</dbReference>
<dbReference type="Gene3D" id="3.40.190.10">
    <property type="entry name" value="Periplasmic binding protein-like II"/>
    <property type="match status" value="2"/>
</dbReference>
<dbReference type="Gene3D" id="3.40.50.2300">
    <property type="match status" value="2"/>
</dbReference>
<dbReference type="InterPro" id="IPR001828">
    <property type="entry name" value="ANF_lig-bd_rcpt"/>
</dbReference>
<evidence type="ECO:0000256" key="1">
    <source>
        <dbReference type="ARBA" id="ARBA00004651"/>
    </source>
</evidence>
<dbReference type="Pfam" id="PF10613">
    <property type="entry name" value="Lig_chan-Glu_bd"/>
    <property type="match status" value="1"/>
</dbReference>
<feature type="domain" description="Ionotropic glutamate receptor L-glutamate and glycine-binding" evidence="19">
    <location>
        <begin position="416"/>
        <end position="480"/>
    </location>
</feature>
<keyword evidence="14" id="KW-0407">Ion channel</keyword>
<evidence type="ECO:0000256" key="8">
    <source>
        <dbReference type="ARBA" id="ARBA00023065"/>
    </source>
</evidence>
<keyword evidence="11" id="KW-0325">Glycoprotein</keyword>
<reference evidence="20" key="1">
    <citation type="submission" date="2021-12" db="EMBL/GenBank/DDBJ databases">
        <authorList>
            <person name="King R."/>
        </authorList>
    </citation>
    <scope>NUCLEOTIDE SEQUENCE</scope>
</reference>
<keyword evidence="8" id="KW-0406">Ion transport</keyword>
<keyword evidence="4" id="KW-1003">Cell membrane</keyword>
<evidence type="ECO:0000256" key="14">
    <source>
        <dbReference type="ARBA" id="ARBA00023303"/>
    </source>
</evidence>
<evidence type="ECO:0000256" key="5">
    <source>
        <dbReference type="ARBA" id="ARBA00022692"/>
    </source>
</evidence>
<evidence type="ECO:0000256" key="6">
    <source>
        <dbReference type="ARBA" id="ARBA00022989"/>
    </source>
</evidence>
<keyword evidence="17" id="KW-0732">Signal</keyword>
<keyword evidence="3" id="KW-0813">Transport</keyword>
<keyword evidence="5 16" id="KW-0812">Transmembrane</keyword>
<keyword evidence="21" id="KW-1185">Reference proteome</keyword>
<dbReference type="PRINTS" id="PR00177">
    <property type="entry name" value="NMDARECEPTOR"/>
</dbReference>
<evidence type="ECO:0000256" key="10">
    <source>
        <dbReference type="ARBA" id="ARBA00023170"/>
    </source>
</evidence>
<dbReference type="SMART" id="SM00079">
    <property type="entry name" value="PBPe"/>
    <property type="match status" value="1"/>
</dbReference>
<keyword evidence="13" id="KW-1071">Ligand-gated ion channel</keyword>
<feature type="chain" id="PRO_5046850184" description="Glutamate receptor ionotropic, kainate 2" evidence="17">
    <location>
        <begin position="18"/>
        <end position="899"/>
    </location>
</feature>
<dbReference type="PANTHER" id="PTHR18966">
    <property type="entry name" value="IONOTROPIC GLUTAMATE RECEPTOR"/>
    <property type="match status" value="1"/>
</dbReference>
<keyword evidence="10" id="KW-0675">Receptor</keyword>
<feature type="transmembrane region" description="Helical" evidence="16">
    <location>
        <begin position="797"/>
        <end position="821"/>
    </location>
</feature>
<evidence type="ECO:0000259" key="18">
    <source>
        <dbReference type="SMART" id="SM00079"/>
    </source>
</evidence>
<evidence type="ECO:0000313" key="21">
    <source>
        <dbReference type="Proteomes" id="UP001153292"/>
    </source>
</evidence>
<evidence type="ECO:0000256" key="2">
    <source>
        <dbReference type="ARBA" id="ARBA00008685"/>
    </source>
</evidence>
<dbReference type="Pfam" id="PF00060">
    <property type="entry name" value="Lig_chan"/>
    <property type="match status" value="1"/>
</dbReference>
<proteinExistence type="inferred from homology"/>
<dbReference type="SUPFAM" id="SSF53822">
    <property type="entry name" value="Periplasmic binding protein-like I"/>
    <property type="match status" value="1"/>
</dbReference>
<dbReference type="Pfam" id="PF01094">
    <property type="entry name" value="ANF_receptor"/>
    <property type="match status" value="1"/>
</dbReference>
<dbReference type="Proteomes" id="UP001153292">
    <property type="component" value="Chromosome 26"/>
</dbReference>
<dbReference type="InterPro" id="IPR019594">
    <property type="entry name" value="Glu/Gly-bd"/>
</dbReference>
<evidence type="ECO:0000256" key="11">
    <source>
        <dbReference type="ARBA" id="ARBA00023180"/>
    </source>
</evidence>
<dbReference type="SUPFAM" id="SSF53850">
    <property type="entry name" value="Periplasmic binding protein-like II"/>
    <property type="match status" value="1"/>
</dbReference>
<evidence type="ECO:0008006" key="22">
    <source>
        <dbReference type="Google" id="ProtNLM"/>
    </source>
</evidence>
<sequence>MLRGWRWVVVMLNAVAALSPVVKIGAIFTEDARGGSAELAFKYAVYRINKEISLLPNTTLVYDIQYTPAQDSFRTYKKACTQIKSGAVALFSSAGPLLGATLGAISRTLHTPHFIVAPHLYDFANDTESFTINLHPPKDLIDKAFLDLTSYLNWTRMGIIYEDYGYGELNVLNIAKDGRDMYAVRCDDAGEYRRALAQLKAQRIHHILVDTDPKKVRQFARAILQLQMNNEYYHYIFTSFDMELFDLEDFYYNRVNISGWRLVDRASDKVKEALQVMEKFHPIGASILSGGHIKTEPALLYDAVQVLALALSSTENIRSDNVSCDKETVWTHGRSLLDNINNIKAHGLTGPIEFKNGSRSKFNLQLMRLSGGENGGTVLAGHWSPTEELKITDPAAYKRDPPPNVTLTVVTVEEKPYVMVKEGWNLQGNARFEGFCIDLLARVAARAGFHYQLRLVPDNMYGARDPNTGHWNGIVRELVDRKADIAVASMTINYAREAVIDFTKPFMNLGIGILFKVPTSQPTRLFSFLNPLAIEIWLYVLAAYILVSFTLFVMARFSPYEWSSSTHVCGHETRILTNQFSVCNSFWFITGTFLRQGSGLNPKATSTRIVGGIWWFFTLIILSSYTANLAAFLTVERTVLPIQSAADLAAQNAVQYGTLNGGSTMTFFRDSNIDIYQKMWQHMSTASPPALVSSYEEGVRRVLGGNYAFLMESTMLDHRVQRDCNLTQIGGLLDSKGYGIATWKGSPWRDKISLAILELQEKGVIQILYDKWWKNTGDVCNRDGKDSKANPLGVQNIGGVFVTLLCGLALAIMVAILEFCWNTRKNASQDRQSLCSEMGQELRTAMRGGSSTRTVLRGGCSRCSPAAHVPAPPPHRSLHDHQVQDVPNTGVELKELRWS</sequence>
<evidence type="ECO:0000256" key="15">
    <source>
        <dbReference type="ARBA" id="ARBA00034100"/>
    </source>
</evidence>
<dbReference type="InterPro" id="IPR001320">
    <property type="entry name" value="Iontro_rcpt_C"/>
</dbReference>
<feature type="domain" description="Ionotropic glutamate receptor C-terminal" evidence="18">
    <location>
        <begin position="406"/>
        <end position="775"/>
    </location>
</feature>
<comment type="subcellular location">
    <subcellularLocation>
        <location evidence="1">Cell membrane</location>
        <topology evidence="1">Multi-pass membrane protein</topology>
    </subcellularLocation>
    <subcellularLocation>
        <location evidence="15">Postsynaptic cell membrane</location>
    </subcellularLocation>
</comment>
<evidence type="ECO:0000256" key="7">
    <source>
        <dbReference type="ARBA" id="ARBA00023018"/>
    </source>
</evidence>
<protein>
    <recommendedName>
        <fullName evidence="22">Glutamate receptor ionotropic, kainate 2</fullName>
    </recommendedName>
</protein>
<evidence type="ECO:0000256" key="9">
    <source>
        <dbReference type="ARBA" id="ARBA00023136"/>
    </source>
</evidence>
<evidence type="ECO:0000256" key="13">
    <source>
        <dbReference type="ARBA" id="ARBA00023286"/>
    </source>
</evidence>